<dbReference type="InterPro" id="IPR013783">
    <property type="entry name" value="Ig-like_fold"/>
</dbReference>
<feature type="disulfide bond" evidence="17">
    <location>
        <begin position="810"/>
        <end position="819"/>
    </location>
</feature>
<feature type="domain" description="EGF-like" evidence="21">
    <location>
        <begin position="783"/>
        <end position="820"/>
    </location>
</feature>
<keyword evidence="8" id="KW-0418">Kinase</keyword>
<feature type="domain" description="EGF-like" evidence="21">
    <location>
        <begin position="1352"/>
        <end position="1390"/>
    </location>
</feature>
<dbReference type="InterPro" id="IPR036116">
    <property type="entry name" value="FN3_sf"/>
</dbReference>
<dbReference type="InterPro" id="IPR007110">
    <property type="entry name" value="Ig-like_dom"/>
</dbReference>
<dbReference type="PANTHER" id="PTHR24043">
    <property type="entry name" value="SCAVENGER RECEPTOR CLASS F"/>
    <property type="match status" value="1"/>
</dbReference>
<dbReference type="Pfam" id="PF00041">
    <property type="entry name" value="fn3"/>
    <property type="match status" value="1"/>
</dbReference>
<proteinExistence type="inferred from homology"/>
<evidence type="ECO:0000256" key="8">
    <source>
        <dbReference type="ARBA" id="ARBA00022777"/>
    </source>
</evidence>
<evidence type="ECO:0000256" key="7">
    <source>
        <dbReference type="ARBA" id="ARBA00022741"/>
    </source>
</evidence>
<dbReference type="Gene3D" id="2.60.40.10">
    <property type="entry name" value="Immunoglobulins"/>
    <property type="match status" value="4"/>
</dbReference>
<keyword evidence="10" id="KW-1133">Transmembrane helix</keyword>
<feature type="disulfide bond" evidence="17">
    <location>
        <begin position="938"/>
        <end position="947"/>
    </location>
</feature>
<evidence type="ECO:0000256" key="19">
    <source>
        <dbReference type="SAM" id="MobiDB-lite"/>
    </source>
</evidence>
<dbReference type="InterPro" id="IPR001245">
    <property type="entry name" value="Ser-Thr/Tyr_kinase_cat_dom"/>
</dbReference>
<evidence type="ECO:0000256" key="16">
    <source>
        <dbReference type="ARBA" id="ARBA00023319"/>
    </source>
</evidence>
<dbReference type="CDD" id="cd00192">
    <property type="entry name" value="PTKc"/>
    <property type="match status" value="1"/>
</dbReference>
<dbReference type="Proteomes" id="UP000838412">
    <property type="component" value="Chromosome 13"/>
</dbReference>
<dbReference type="EC" id="2.7.10.1" evidence="3"/>
<dbReference type="FunFam" id="1.10.510.10:FF:000554">
    <property type="entry name" value="Predicted protein"/>
    <property type="match status" value="1"/>
</dbReference>
<dbReference type="PRINTS" id="PR00109">
    <property type="entry name" value="TYRKINASE"/>
</dbReference>
<dbReference type="SMART" id="SM00060">
    <property type="entry name" value="FN3"/>
    <property type="match status" value="2"/>
</dbReference>
<dbReference type="SMART" id="SM00179">
    <property type="entry name" value="EGF_CA"/>
    <property type="match status" value="4"/>
</dbReference>
<evidence type="ECO:0000259" key="24">
    <source>
        <dbReference type="PROSITE" id="PS50948"/>
    </source>
</evidence>
<feature type="region of interest" description="Disordered" evidence="19">
    <location>
        <begin position="1805"/>
        <end position="1840"/>
    </location>
</feature>
<dbReference type="Gene3D" id="1.10.510.10">
    <property type="entry name" value="Transferase(Phosphotransferase) domain 1"/>
    <property type="match status" value="1"/>
</dbReference>
<dbReference type="CDD" id="cd00063">
    <property type="entry name" value="FN3"/>
    <property type="match status" value="1"/>
</dbReference>
<evidence type="ECO:0000313" key="25">
    <source>
        <dbReference type="EMBL" id="CAH1243165.1"/>
    </source>
</evidence>
<keyword evidence="11" id="KW-0472">Membrane</keyword>
<dbReference type="PANTHER" id="PTHR24043:SF8">
    <property type="entry name" value="EGF-LIKE DOMAIN-CONTAINING PROTEIN"/>
    <property type="match status" value="1"/>
</dbReference>
<feature type="domain" description="EGF-like" evidence="21">
    <location>
        <begin position="237"/>
        <end position="273"/>
    </location>
</feature>
<evidence type="ECO:0000256" key="14">
    <source>
        <dbReference type="ARBA" id="ARBA00023170"/>
    </source>
</evidence>
<evidence type="ECO:0000256" key="13">
    <source>
        <dbReference type="ARBA" id="ARBA00023157"/>
    </source>
</evidence>
<dbReference type="SUPFAM" id="SSF57196">
    <property type="entry name" value="EGF/Laminin"/>
    <property type="match status" value="3"/>
</dbReference>
<dbReference type="Gene3D" id="2.10.25.10">
    <property type="entry name" value="Laminin"/>
    <property type="match status" value="3"/>
</dbReference>
<keyword evidence="16" id="KW-0393">Immunoglobulin domain</keyword>
<dbReference type="GO" id="GO:0016020">
    <property type="term" value="C:membrane"/>
    <property type="evidence" value="ECO:0007669"/>
    <property type="project" value="UniProtKB-SubCell"/>
</dbReference>
<dbReference type="GO" id="GO:0004714">
    <property type="term" value="F:transmembrane receptor protein tyrosine kinase activity"/>
    <property type="evidence" value="ECO:0007669"/>
    <property type="project" value="UniProtKB-EC"/>
</dbReference>
<dbReference type="PROSITE" id="PS01186">
    <property type="entry name" value="EGF_2"/>
    <property type="match status" value="1"/>
</dbReference>
<keyword evidence="13 17" id="KW-1015">Disulfide bond</keyword>
<dbReference type="SUPFAM" id="SSF56112">
    <property type="entry name" value="Protein kinase-like (PK-like)"/>
    <property type="match status" value="1"/>
</dbReference>
<evidence type="ECO:0000256" key="5">
    <source>
        <dbReference type="ARBA" id="ARBA00022679"/>
    </source>
</evidence>
<gene>
    <name evidence="25" type="primary">TIE1</name>
    <name evidence="25" type="ORF">BLAG_LOCUS6255</name>
</gene>
<evidence type="ECO:0000259" key="21">
    <source>
        <dbReference type="PROSITE" id="PS50026"/>
    </source>
</evidence>
<dbReference type="GO" id="GO:0005044">
    <property type="term" value="F:scavenger receptor activity"/>
    <property type="evidence" value="ECO:0007669"/>
    <property type="project" value="InterPro"/>
</dbReference>
<keyword evidence="7 18" id="KW-0547">Nucleotide-binding</keyword>
<dbReference type="InterPro" id="IPR003609">
    <property type="entry name" value="Pan_app"/>
</dbReference>
<dbReference type="SUPFAM" id="SSF48726">
    <property type="entry name" value="Immunoglobulin"/>
    <property type="match status" value="3"/>
</dbReference>
<feature type="region of interest" description="Disordered" evidence="19">
    <location>
        <begin position="65"/>
        <end position="88"/>
    </location>
</feature>
<accession>A0A8K0EBD2</accession>
<feature type="disulfide bond" evidence="17">
    <location>
        <begin position="919"/>
        <end position="936"/>
    </location>
</feature>
<feature type="disulfide bond" evidence="17">
    <location>
        <begin position="1361"/>
        <end position="1378"/>
    </location>
</feature>
<evidence type="ECO:0000256" key="9">
    <source>
        <dbReference type="ARBA" id="ARBA00022840"/>
    </source>
</evidence>
<feature type="disulfide bond" evidence="17">
    <location>
        <begin position="1380"/>
        <end position="1389"/>
    </location>
</feature>
<feature type="region of interest" description="Disordered" evidence="19">
    <location>
        <begin position="2030"/>
        <end position="2060"/>
    </location>
</feature>
<evidence type="ECO:0000313" key="26">
    <source>
        <dbReference type="Proteomes" id="UP000838412"/>
    </source>
</evidence>
<feature type="binding site" evidence="18">
    <location>
        <position position="2635"/>
    </location>
    <ligand>
        <name>ATP</name>
        <dbReference type="ChEBI" id="CHEBI:30616"/>
    </ligand>
</feature>
<dbReference type="CDD" id="cd00053">
    <property type="entry name" value="EGF"/>
    <property type="match status" value="1"/>
</dbReference>
<dbReference type="FunFam" id="2.170.300.10:FF:000003">
    <property type="entry name" value="tyrosine-protein kinase receptor Tie-1 isoform X1"/>
    <property type="match status" value="1"/>
</dbReference>
<dbReference type="SMART" id="SM00473">
    <property type="entry name" value="PAN_AP"/>
    <property type="match status" value="3"/>
</dbReference>
<reference evidence="25" key="1">
    <citation type="submission" date="2022-01" db="EMBL/GenBank/DDBJ databases">
        <authorList>
            <person name="Braso-Vives M."/>
        </authorList>
    </citation>
    <scope>NUCLEOTIDE SEQUENCE</scope>
</reference>
<dbReference type="SUPFAM" id="SSF49265">
    <property type="entry name" value="Fibronectin type III"/>
    <property type="match status" value="1"/>
</dbReference>
<dbReference type="PROSITE" id="PS01187">
    <property type="entry name" value="EGF_CA"/>
    <property type="match status" value="1"/>
</dbReference>
<dbReference type="SMART" id="SM00409">
    <property type="entry name" value="IG"/>
    <property type="match status" value="3"/>
</dbReference>
<dbReference type="PROSITE" id="PS50011">
    <property type="entry name" value="PROTEIN_KINASE_DOM"/>
    <property type="match status" value="1"/>
</dbReference>
<evidence type="ECO:0000256" key="18">
    <source>
        <dbReference type="PROSITE-ProRule" id="PRU10141"/>
    </source>
</evidence>
<dbReference type="Pfam" id="PF07714">
    <property type="entry name" value="PK_Tyr_Ser-Thr"/>
    <property type="match status" value="1"/>
</dbReference>
<feature type="disulfide bond" evidence="17">
    <location>
        <begin position="263"/>
        <end position="272"/>
    </location>
</feature>
<evidence type="ECO:0000256" key="10">
    <source>
        <dbReference type="ARBA" id="ARBA00022989"/>
    </source>
</evidence>
<evidence type="ECO:0000256" key="2">
    <source>
        <dbReference type="ARBA" id="ARBA00006692"/>
    </source>
</evidence>
<evidence type="ECO:0000256" key="12">
    <source>
        <dbReference type="ARBA" id="ARBA00023137"/>
    </source>
</evidence>
<keyword evidence="6" id="KW-0812">Transmembrane</keyword>
<feature type="domain" description="Fibronectin type-III" evidence="23">
    <location>
        <begin position="1437"/>
        <end position="1550"/>
    </location>
</feature>
<dbReference type="PROSITE" id="PS00022">
    <property type="entry name" value="EGF_1"/>
    <property type="match status" value="7"/>
</dbReference>
<dbReference type="Gene3D" id="3.50.4.10">
    <property type="entry name" value="Hepatocyte Growth Factor"/>
    <property type="match status" value="3"/>
</dbReference>
<dbReference type="GO" id="GO:0030154">
    <property type="term" value="P:cell differentiation"/>
    <property type="evidence" value="ECO:0007669"/>
    <property type="project" value="UniProtKB-ARBA"/>
</dbReference>
<feature type="disulfide bond" evidence="17">
    <location>
        <begin position="1171"/>
        <end position="1180"/>
    </location>
</feature>
<dbReference type="CDD" id="cd01099">
    <property type="entry name" value="PAN_AP_HGF"/>
    <property type="match status" value="1"/>
</dbReference>
<evidence type="ECO:0000256" key="11">
    <source>
        <dbReference type="ARBA" id="ARBA00023136"/>
    </source>
</evidence>
<dbReference type="InterPro" id="IPR018097">
    <property type="entry name" value="EGF_Ca-bd_CS"/>
</dbReference>
<feature type="domain" description="Apple" evidence="24">
    <location>
        <begin position="1270"/>
        <end position="1352"/>
    </location>
</feature>
<comment type="subcellular location">
    <subcellularLocation>
        <location evidence="1">Membrane</location>
        <topology evidence="1">Single-pass membrane protein</topology>
    </subcellularLocation>
</comment>
<dbReference type="InterPro" id="IPR003599">
    <property type="entry name" value="Ig_sub"/>
</dbReference>
<dbReference type="PROSITE" id="PS00107">
    <property type="entry name" value="PROTEIN_KINASE_ATP"/>
    <property type="match status" value="1"/>
</dbReference>
<dbReference type="InterPro" id="IPR008266">
    <property type="entry name" value="Tyr_kinase_AS"/>
</dbReference>
<keyword evidence="26" id="KW-1185">Reference proteome</keyword>
<dbReference type="Pfam" id="PF00024">
    <property type="entry name" value="PAN_1"/>
    <property type="match status" value="2"/>
</dbReference>
<feature type="compositionally biased region" description="Basic and acidic residues" evidence="19">
    <location>
        <begin position="2030"/>
        <end position="2048"/>
    </location>
</feature>
<feature type="region of interest" description="Disordered" evidence="19">
    <location>
        <begin position="2497"/>
        <end position="2567"/>
    </location>
</feature>
<dbReference type="PROSITE" id="PS50853">
    <property type="entry name" value="FN3"/>
    <property type="match status" value="1"/>
</dbReference>
<dbReference type="PROSITE" id="PS50948">
    <property type="entry name" value="PAN"/>
    <property type="match status" value="3"/>
</dbReference>
<sequence length="2900" mass="310438">MRFQPNVSDSRTKMAAILTFIVTAYVMLQYNTADAAAVDVTLLSTKHFLDDSSLTEFLCRAQPGTITPQSAPGETPNTRPIIREGGPGPGNPFTVASSLRVPPQGVAYGARFMADAGNTRVGAFSCSVVQNGQTGKAVSFKIKDTAYVLPVAFTVRANIGESATLEVTKTSTWQQDWTDDQIRWSKDGQELQGQQGLQLTIPSVQTSDGGIYEAYRDGERNTWNHAFSRLIVRGKWGLPQCQSICPVCNNGGVCDPETGRCICTPGFFGTNCNSVCDAPHKFGQTCDHICDSKDCSGKLLCAADPFGCSCAASYRGIRCNERCSAGTFGAGCTQTCNCIGTCNTATGVCDAQGCSAGWSGPNCQEPAPVDVTLESSSHIVAGTATKLLCHTAGGTIRQTQSWPFRREGGAGPGNPFGISSTQPLMSEGVRYGASFMANAGNRRIGAFSCRVDSDGRSGSAGSFKVKDTAYLLPEAFTTTVSVGELVMLKMTKTSSWQTGWSDNQIKWSKDGQVLDNRQGLQLTIPSVQTSDGGIYEAYRDGERNTWNHAFSRLIVRACPTDKWGPDCRNRCPVCYNGGVCHVGTGKCVCAPGFRGDSCQSVCNSPQNFGSTCQATCDGGSCQGKLLCPADPFGCTCGPTYTGVRCDSACPTGTFGPGCTQSCHCKGTCTRATGVCDQQGCATGWSGTNCQVVSTNAVNFFATPVQDRVLNAYTAARHNNVDTAQCAKYCLQGTGLARGLRCKSFDMYRSGGTLQCLLNTENRDVQGSPGLLANNGGSYYQRGDLSPCSALPCANGATCLDRAGLQFTCICGPGWMGPKCDLASSNSLDYFAKYSGSNLEGNDAEMITGISRSNCSTQCLQGTETVSRGSCKSFDYRVSEQRCYLSTASKETNPQDFRQGNGDLEYYQREASGPCSTLPCQLPQRCQTAPTASGYRCFCPNGRLGPNCDVEAQVDVGIESKNYLVDTSNVEMYCRTVRGNIIQNNISNVDYPIKREKSGKIDIGNPFNTSNFRTIYNYGVYLYEPAGDLRLGPFSCQVQQGGQVTKVVTLNMKKNAKVRPTVITQTVSVGESVTLSVTTDADVTDQLTWHRDGDLVIGVQTKEYTIDSVQRRHVGVYEVFQPGRYHSYEHAFMRLIVRGCTKDRWGPPDCLGFCPVCQNGGVCDDTTGACLCAPGFRGVTCETACPAGFFGPTCRSRCTFANCREKLICLPDPYGCSCAAGFKGLDCNQACDAGTFGPGCALTCNCQSGSCNSMTGSCANGCKQGWTGNSCQIASNNPLEYFSKQQENFLLDSTILQTFDTSLETCATQCVKSQGCKSFNYQRDTQHCWVNTKNAAEANLVPMGGRDYYQREDFGECSKVPCLNQGACSVSDTPPGYTCTCTPGLTGSICTEDVDECLINNGQCDDKCINIGRSFVCGCVEPNFVLGADRRTCLDQTVPTNIQIQQTGTQCTVTWDPPPESALQIQEYQVRATAQLPVRDNDVQESELDTITKDAGLTRTASFQKSLPSASSPTDLEELKPNSVYPFRVRARSQNGWGGYSKEVNCTVLPLAVPFPPSAPAKNDEATGTANSDRTIPIWLYGDKQRYGSVGCYQVVVVELKNGATTSDLPNPQDLEVPSETDEYNAYVAAAHMGELVGRRKTVTLGDGQQTSCRPPQSRVRRALTNQDVFGTTFTNNPLNPSTPYTTSVRAFSPQGSQPPTYSSSAYMAPVTTAPPGGAAGTGPGTGALAPAVWGKIAAGIIGGALFLCALLPLLYYCWKKRGGGKKKDSFDVEGRMKGTGGVSAKADIPGVSTRADMPGVEAKLDKPGVQSSAGLSLHPGAPPVVKKPKDSAKASCFGKKKKETGGGGIEVYSPAIDARTGGELNAPSMNVRGPRANVDANAPHLEGDVDLRGPNVHMKKPKKSGGLNCLKKPKKPSGDIEMNAPGMNVRGPQADIDARASGELNAPSMNVRGPRANIDANAPHLEGDVDLRGPNVHMKKPKKSGGLNCLKKPKKPKGGIEMDMPDIKGNVSGPKMPDVDVKGPQMKVKGPEMPDVHLKGPKAPDVHLKGPKLKGPDVDINAPKVPTVNLKSGDIDIDHEYENMDFNLEGPKAKGGFKMPDLNIGKPNMPDFNLKGPKVKGPDVDIDANLDADVDLPEAKGGFKMPGFNMGKPNMPDFNLKGPKVKGPDVDIDANLPSANIDGDVDLPEAKGGFKMPGFNMGKPTMPDFNLKGPKVKGPDVDIDANLPSANIDADVDLPEAEGGFKMPGFNIGKPKMPDFNLKGPKVKGPDVDIDANLPSADIDADVDLPEAEGGFKMPGFNMGKPKMPDFNLKGPKVKGPDVDLDMDANIDADVDLPEAEGGFKMPGFNIGKPKMPDFNLKGPKVKGPDVDIDANLPSANIDGDVDLPDAEGGFKMPGFNMGKPDFSMKRPDMPDFNLPSFKGPQMKGPGVDIDAELPSGSIDADMSFSKPDLDLEAPKMPGVNVRGPKGGVNVNAPGIETELPRGKAEFGIKGPQAPKLHAQGPSFDVKGPKAPSMDIRGPRVKGGIDVDSPKVDLKGRPLDAEKGGCFGGKKKPSGGVDVDLKGPKLKGPKLTTGDASFSMDNPAFDSDIPNKVISWEGVRLDPKVLGRGKFGEVRKGTVKKGGLMKPAVVKMLKASAPQKDRNDFISELDEMTRVGDHPNLVNLIGAGQHDGNMFMALELANKGTLRSYLRESRPGEAGGQISTLSSKQLLQFSKEVAEGMQQISRKGIIHRDLSAKNVLVMQEGSRPVCKVSDYGLPRMVKAEKRVVPNRWMAPESLTNNTYTAKTDVWSYGVVLWEITTLGGTPYSDLENEELTSEIPAGYKLKQPNNCHDHMYILMRQCYRDDPETRPTFPQLAETLKEMEANSNETYIDVQADDSFEYEPADPLKDDDCVYI</sequence>
<evidence type="ECO:0000259" key="22">
    <source>
        <dbReference type="PROSITE" id="PS50835"/>
    </source>
</evidence>
<dbReference type="SUPFAM" id="SSF57414">
    <property type="entry name" value="Hairpin loop containing domain-like"/>
    <property type="match status" value="2"/>
</dbReference>
<feature type="domain" description="Apple" evidence="24">
    <location>
        <begin position="689"/>
        <end position="783"/>
    </location>
</feature>
<dbReference type="InterPro" id="IPR000742">
    <property type="entry name" value="EGF"/>
</dbReference>
<feature type="domain" description="Ig-like" evidence="22">
    <location>
        <begin position="366"/>
        <end position="466"/>
    </location>
</feature>
<dbReference type="SMART" id="SM00181">
    <property type="entry name" value="EGF"/>
    <property type="match status" value="13"/>
</dbReference>
<organism evidence="25 26">
    <name type="scientific">Branchiostoma lanceolatum</name>
    <name type="common">Common lancelet</name>
    <name type="synonym">Amphioxus lanceolatum</name>
    <dbReference type="NCBI Taxonomy" id="7740"/>
    <lineage>
        <taxon>Eukaryota</taxon>
        <taxon>Metazoa</taxon>
        <taxon>Chordata</taxon>
        <taxon>Cephalochordata</taxon>
        <taxon>Leptocardii</taxon>
        <taxon>Amphioxiformes</taxon>
        <taxon>Branchiostomatidae</taxon>
        <taxon>Branchiostoma</taxon>
    </lineage>
</organism>
<feature type="domain" description="Apple" evidence="24">
    <location>
        <begin position="819"/>
        <end position="910"/>
    </location>
</feature>
<feature type="domain" description="Protein kinase" evidence="20">
    <location>
        <begin position="2604"/>
        <end position="2876"/>
    </location>
</feature>
<protein>
    <recommendedName>
        <fullName evidence="3">receptor protein-tyrosine kinase</fullName>
        <ecNumber evidence="3">2.7.10.1</ecNumber>
    </recommendedName>
</protein>
<feature type="region of interest" description="Disordered" evidence="19">
    <location>
        <begin position="1965"/>
        <end position="2018"/>
    </location>
</feature>
<dbReference type="CDD" id="cd00054">
    <property type="entry name" value="EGF_CA"/>
    <property type="match status" value="2"/>
</dbReference>
<dbReference type="InterPro" id="IPR011009">
    <property type="entry name" value="Kinase-like_dom_sf"/>
</dbReference>
<dbReference type="InterPro" id="IPR000719">
    <property type="entry name" value="Prot_kinase_dom"/>
</dbReference>
<dbReference type="Gene3D" id="2.170.300.10">
    <property type="entry name" value="Tie2 ligand-binding domain superfamily"/>
    <property type="match status" value="3"/>
</dbReference>
<keyword evidence="5" id="KW-0808">Transferase</keyword>
<dbReference type="InterPro" id="IPR003961">
    <property type="entry name" value="FN3_dom"/>
</dbReference>
<dbReference type="InterPro" id="IPR036179">
    <property type="entry name" value="Ig-like_dom_sf"/>
</dbReference>
<dbReference type="InterPro" id="IPR042635">
    <property type="entry name" value="MEGF10/SREC1/2-like"/>
</dbReference>
<keyword evidence="14" id="KW-0675">Receptor</keyword>
<keyword evidence="9 18" id="KW-0067">ATP-binding</keyword>
<evidence type="ECO:0000256" key="1">
    <source>
        <dbReference type="ARBA" id="ARBA00004167"/>
    </source>
</evidence>
<comment type="similarity">
    <text evidence="2">Belongs to the protein kinase superfamily. CAMK Ser/Thr protein kinase family.</text>
</comment>
<comment type="caution">
    <text evidence="17">Lacks conserved residue(s) required for the propagation of feature annotation.</text>
</comment>
<evidence type="ECO:0000256" key="6">
    <source>
        <dbReference type="ARBA" id="ARBA00022692"/>
    </source>
</evidence>
<dbReference type="PRINTS" id="PR00011">
    <property type="entry name" value="EGFLAMININ"/>
</dbReference>
<evidence type="ECO:0000256" key="17">
    <source>
        <dbReference type="PROSITE-ProRule" id="PRU00076"/>
    </source>
</evidence>
<evidence type="ECO:0000256" key="4">
    <source>
        <dbReference type="ARBA" id="ARBA00022536"/>
    </source>
</evidence>
<name>A0A8K0EBD2_BRALA</name>
<keyword evidence="4 17" id="KW-0245">EGF-like domain</keyword>
<evidence type="ECO:0000259" key="20">
    <source>
        <dbReference type="PROSITE" id="PS50011"/>
    </source>
</evidence>
<dbReference type="OrthoDB" id="8058206at2759"/>
<dbReference type="PROSITE" id="PS50835">
    <property type="entry name" value="IG_LIKE"/>
    <property type="match status" value="1"/>
</dbReference>
<feature type="compositionally biased region" description="Basic and acidic residues" evidence="19">
    <location>
        <begin position="2527"/>
        <end position="2547"/>
    </location>
</feature>
<feature type="disulfide bond" evidence="17">
    <location>
        <begin position="589"/>
        <end position="598"/>
    </location>
</feature>
<dbReference type="FunFam" id="2.170.300.10:FF:000020">
    <property type="entry name" value="Uncharacterized protein"/>
    <property type="match status" value="1"/>
</dbReference>
<feature type="domain" description="EGF-like" evidence="21">
    <location>
        <begin position="1150"/>
        <end position="1181"/>
    </location>
</feature>
<dbReference type="InterPro" id="IPR001881">
    <property type="entry name" value="EGF-like_Ca-bd_dom"/>
</dbReference>
<evidence type="ECO:0000256" key="15">
    <source>
        <dbReference type="ARBA" id="ARBA00023180"/>
    </source>
</evidence>
<dbReference type="PROSITE" id="PS00109">
    <property type="entry name" value="PROTEIN_KINASE_TYR"/>
    <property type="match status" value="1"/>
</dbReference>
<dbReference type="InterPro" id="IPR002049">
    <property type="entry name" value="LE_dom"/>
</dbReference>
<dbReference type="Gene3D" id="3.30.200.20">
    <property type="entry name" value="Phosphorylase Kinase, domain 1"/>
    <property type="match status" value="1"/>
</dbReference>
<dbReference type="Pfam" id="PF00008">
    <property type="entry name" value="EGF"/>
    <property type="match status" value="2"/>
</dbReference>
<dbReference type="EMBL" id="OV696698">
    <property type="protein sequence ID" value="CAH1243165.1"/>
    <property type="molecule type" value="Genomic_DNA"/>
</dbReference>
<dbReference type="GO" id="GO:0005524">
    <property type="term" value="F:ATP binding"/>
    <property type="evidence" value="ECO:0007669"/>
    <property type="project" value="UniProtKB-UniRule"/>
</dbReference>
<keyword evidence="15" id="KW-0325">Glycoprotein</keyword>
<feature type="region of interest" description="Disordered" evidence="19">
    <location>
        <begin position="1885"/>
        <end position="1925"/>
    </location>
</feature>
<dbReference type="SMART" id="SM00180">
    <property type="entry name" value="EGF_Lam"/>
    <property type="match status" value="3"/>
</dbReference>
<evidence type="ECO:0000256" key="3">
    <source>
        <dbReference type="ARBA" id="ARBA00011902"/>
    </source>
</evidence>
<dbReference type="GO" id="GO:0005509">
    <property type="term" value="F:calcium ion binding"/>
    <property type="evidence" value="ECO:0007669"/>
    <property type="project" value="InterPro"/>
</dbReference>
<keyword evidence="12" id="KW-0829">Tyrosine-protein kinase</keyword>
<feature type="domain" description="EGF-like" evidence="21">
    <location>
        <begin position="568"/>
        <end position="599"/>
    </location>
</feature>
<feature type="compositionally biased region" description="Polar residues" evidence="19">
    <location>
        <begin position="65"/>
        <end position="78"/>
    </location>
</feature>
<feature type="domain" description="EGF-like" evidence="21">
    <location>
        <begin position="910"/>
        <end position="948"/>
    </location>
</feature>
<dbReference type="InterPro" id="IPR017441">
    <property type="entry name" value="Protein_kinase_ATP_BS"/>
</dbReference>
<evidence type="ECO:0000259" key="23">
    <source>
        <dbReference type="PROSITE" id="PS50853"/>
    </source>
</evidence>
<dbReference type="CDD" id="cd00055">
    <property type="entry name" value="EGF_Lam"/>
    <property type="match status" value="1"/>
</dbReference>
<dbReference type="PROSITE" id="PS50026">
    <property type="entry name" value="EGF_3"/>
    <property type="match status" value="6"/>
</dbReference>